<evidence type="ECO:0000256" key="2">
    <source>
        <dbReference type="ARBA" id="ARBA00012438"/>
    </source>
</evidence>
<dbReference type="SMART" id="SM00387">
    <property type="entry name" value="HATPase_c"/>
    <property type="match status" value="1"/>
</dbReference>
<dbReference type="Proteomes" id="UP000199532">
    <property type="component" value="Unassembled WGS sequence"/>
</dbReference>
<dbReference type="InterPro" id="IPR005467">
    <property type="entry name" value="His_kinase_dom"/>
</dbReference>
<dbReference type="Gene3D" id="3.30.565.10">
    <property type="entry name" value="Histidine kinase-like ATPase, C-terminal domain"/>
    <property type="match status" value="1"/>
</dbReference>
<dbReference type="InterPro" id="IPR004358">
    <property type="entry name" value="Sig_transdc_His_kin-like_C"/>
</dbReference>
<evidence type="ECO:0000256" key="1">
    <source>
        <dbReference type="ARBA" id="ARBA00000085"/>
    </source>
</evidence>
<dbReference type="PROSITE" id="PS50042">
    <property type="entry name" value="CNMP_BINDING_3"/>
    <property type="match status" value="1"/>
</dbReference>
<dbReference type="InterPro" id="IPR018490">
    <property type="entry name" value="cNMP-bd_dom_sf"/>
</dbReference>
<evidence type="ECO:0000313" key="7">
    <source>
        <dbReference type="Proteomes" id="UP000199532"/>
    </source>
</evidence>
<feature type="domain" description="Histidine kinase" evidence="5">
    <location>
        <begin position="301"/>
        <end position="472"/>
    </location>
</feature>
<dbReference type="InterPro" id="IPR036890">
    <property type="entry name" value="HATPase_C_sf"/>
</dbReference>
<dbReference type="Pfam" id="PF00027">
    <property type="entry name" value="cNMP_binding"/>
    <property type="match status" value="1"/>
</dbReference>
<dbReference type="PANTHER" id="PTHR43065">
    <property type="entry name" value="SENSOR HISTIDINE KINASE"/>
    <property type="match status" value="1"/>
</dbReference>
<evidence type="ECO:0000259" key="4">
    <source>
        <dbReference type="PROSITE" id="PS50042"/>
    </source>
</evidence>
<sequence length="472" mass="53152">MKEVATKEVTVADLKAIEALKEVPDEQLQWFIDESEHRIFEEGEYFGRLNDPIVYTHIILRGRVEFYRNQNNERLSVADVGGGTITGLLPFSRAKNLFANAVCIEETEVISLPKEKMRDLIQLNYELTQVFVHVMASRIREFTEREQQSEKMMALGKLSAGLAHELNNPAAAIVRGSASLEKHLQCLPDAFKQLISIRLDTADIESVNTKIHNALDNKERPVLSMMERADKEDEISDWLDAQDGIKNVYDMAENFVEFGLSIDDLEEIKTYIPEGKLSPLLIWINNSFTTERMVSEIGLASKRISELVNSVKTFTHMDGGGDKVFADIRTGIKNTMIMLNHKIKKANVNVIEDYDESLPPVKAMIGELNQVWTNLIDNATDALEGIENPELIIKTRRDREFVCVSVIDNGPGIPDDNKKRIFDPFFTTKKIGQGTGLGLDVVTRIVKQHKGTITVDSVPGRTEFVVCFPING</sequence>
<dbReference type="Gene3D" id="2.60.120.10">
    <property type="entry name" value="Jelly Rolls"/>
    <property type="match status" value="1"/>
</dbReference>
<comment type="catalytic activity">
    <reaction evidence="1">
        <text>ATP + protein L-histidine = ADP + protein N-phospho-L-histidine.</text>
        <dbReference type="EC" id="2.7.13.3"/>
    </reaction>
</comment>
<keyword evidence="3" id="KW-0597">Phosphoprotein</keyword>
<dbReference type="STRING" id="408657.SAMN04487995_5816"/>
<protein>
    <recommendedName>
        <fullName evidence="2">histidine kinase</fullName>
        <ecNumber evidence="2">2.7.13.3</ecNumber>
    </recommendedName>
</protein>
<reference evidence="6 7" key="1">
    <citation type="submission" date="2016-10" db="EMBL/GenBank/DDBJ databases">
        <authorList>
            <person name="de Groot N.N."/>
        </authorList>
    </citation>
    <scope>NUCLEOTIDE SEQUENCE [LARGE SCALE GENOMIC DNA]</scope>
    <source>
        <strain evidence="6 7">DSM 19938</strain>
    </source>
</reference>
<evidence type="ECO:0000259" key="5">
    <source>
        <dbReference type="PROSITE" id="PS50109"/>
    </source>
</evidence>
<evidence type="ECO:0000313" key="6">
    <source>
        <dbReference type="EMBL" id="SEJ67400.1"/>
    </source>
</evidence>
<dbReference type="InterPro" id="IPR000595">
    <property type="entry name" value="cNMP-bd_dom"/>
</dbReference>
<feature type="domain" description="Cyclic nucleotide-binding" evidence="4">
    <location>
        <begin position="19"/>
        <end position="121"/>
    </location>
</feature>
<accession>A0A1H7AZU1</accession>
<dbReference type="InterPro" id="IPR003594">
    <property type="entry name" value="HATPase_dom"/>
</dbReference>
<dbReference type="CDD" id="cd00038">
    <property type="entry name" value="CAP_ED"/>
    <property type="match status" value="1"/>
</dbReference>
<name>A0A1H7AZU1_9BACT</name>
<dbReference type="OrthoDB" id="9806995at2"/>
<dbReference type="Gene3D" id="1.10.287.130">
    <property type="match status" value="1"/>
</dbReference>
<organism evidence="6 7">
    <name type="scientific">Dyadobacter koreensis</name>
    <dbReference type="NCBI Taxonomy" id="408657"/>
    <lineage>
        <taxon>Bacteria</taxon>
        <taxon>Pseudomonadati</taxon>
        <taxon>Bacteroidota</taxon>
        <taxon>Cytophagia</taxon>
        <taxon>Cytophagales</taxon>
        <taxon>Spirosomataceae</taxon>
        <taxon>Dyadobacter</taxon>
    </lineage>
</organism>
<dbReference type="PRINTS" id="PR00344">
    <property type="entry name" value="BCTRLSENSOR"/>
</dbReference>
<dbReference type="InterPro" id="IPR014710">
    <property type="entry name" value="RmlC-like_jellyroll"/>
</dbReference>
<dbReference type="AlphaFoldDB" id="A0A1H7AZU1"/>
<dbReference type="GO" id="GO:0000155">
    <property type="term" value="F:phosphorelay sensor kinase activity"/>
    <property type="evidence" value="ECO:0007669"/>
    <property type="project" value="InterPro"/>
</dbReference>
<keyword evidence="7" id="KW-1185">Reference proteome</keyword>
<dbReference type="InterPro" id="IPR036097">
    <property type="entry name" value="HisK_dim/P_sf"/>
</dbReference>
<evidence type="ECO:0000256" key="3">
    <source>
        <dbReference type="ARBA" id="ARBA00022553"/>
    </source>
</evidence>
<dbReference type="SUPFAM" id="SSF51206">
    <property type="entry name" value="cAMP-binding domain-like"/>
    <property type="match status" value="1"/>
</dbReference>
<dbReference type="PANTHER" id="PTHR43065:SF48">
    <property type="entry name" value="HISTIDINE KINASE"/>
    <property type="match status" value="1"/>
</dbReference>
<dbReference type="InterPro" id="IPR003661">
    <property type="entry name" value="HisK_dim/P_dom"/>
</dbReference>
<dbReference type="CDD" id="cd00082">
    <property type="entry name" value="HisKA"/>
    <property type="match status" value="1"/>
</dbReference>
<dbReference type="SUPFAM" id="SSF47384">
    <property type="entry name" value="Homodimeric domain of signal transducing histidine kinase"/>
    <property type="match status" value="1"/>
</dbReference>
<proteinExistence type="predicted"/>
<dbReference type="Pfam" id="PF02518">
    <property type="entry name" value="HATPase_c"/>
    <property type="match status" value="1"/>
</dbReference>
<dbReference type="RefSeq" id="WP_090341603.1">
    <property type="nucleotide sequence ID" value="NZ_FNXY01000011.1"/>
</dbReference>
<dbReference type="EC" id="2.7.13.3" evidence="2"/>
<dbReference type="PROSITE" id="PS50109">
    <property type="entry name" value="HIS_KIN"/>
    <property type="match status" value="1"/>
</dbReference>
<dbReference type="SUPFAM" id="SSF55874">
    <property type="entry name" value="ATPase domain of HSP90 chaperone/DNA topoisomerase II/histidine kinase"/>
    <property type="match status" value="1"/>
</dbReference>
<dbReference type="EMBL" id="FNXY01000011">
    <property type="protein sequence ID" value="SEJ67400.1"/>
    <property type="molecule type" value="Genomic_DNA"/>
</dbReference>
<gene>
    <name evidence="6" type="ORF">SAMN04487995_5816</name>
</gene>